<name>A0AAV7NPY6_PLEWA</name>
<dbReference type="EMBL" id="JANPWB010000012">
    <property type="protein sequence ID" value="KAJ1115303.1"/>
    <property type="molecule type" value="Genomic_DNA"/>
</dbReference>
<evidence type="ECO:0000313" key="3">
    <source>
        <dbReference type="Proteomes" id="UP001066276"/>
    </source>
</evidence>
<protein>
    <submittedName>
        <fullName evidence="2">Uncharacterized protein</fullName>
    </submittedName>
</protein>
<keyword evidence="3" id="KW-1185">Reference proteome</keyword>
<comment type="caution">
    <text evidence="2">The sequence shown here is derived from an EMBL/GenBank/DDBJ whole genome shotgun (WGS) entry which is preliminary data.</text>
</comment>
<keyword evidence="1" id="KW-1133">Transmembrane helix</keyword>
<keyword evidence="1" id="KW-0812">Transmembrane</keyword>
<dbReference type="AlphaFoldDB" id="A0AAV7NPY6"/>
<organism evidence="2 3">
    <name type="scientific">Pleurodeles waltl</name>
    <name type="common">Iberian ribbed newt</name>
    <dbReference type="NCBI Taxonomy" id="8319"/>
    <lineage>
        <taxon>Eukaryota</taxon>
        <taxon>Metazoa</taxon>
        <taxon>Chordata</taxon>
        <taxon>Craniata</taxon>
        <taxon>Vertebrata</taxon>
        <taxon>Euteleostomi</taxon>
        <taxon>Amphibia</taxon>
        <taxon>Batrachia</taxon>
        <taxon>Caudata</taxon>
        <taxon>Salamandroidea</taxon>
        <taxon>Salamandridae</taxon>
        <taxon>Pleurodelinae</taxon>
        <taxon>Pleurodeles</taxon>
    </lineage>
</organism>
<feature type="transmembrane region" description="Helical" evidence="1">
    <location>
        <begin position="86"/>
        <end position="108"/>
    </location>
</feature>
<keyword evidence="1" id="KW-0472">Membrane</keyword>
<sequence length="124" mass="13944">MRTWRPREVCGRELTWSRSASGGGGDFAECRRSESRAFLLFSPFVSSLTHEEQAAVKGDGGGEQTEFWSRRSETQKCYVHRVQREMLPVCLAALASCLLEFLPVFGVVCRKVEGILLTTLLCRL</sequence>
<reference evidence="2" key="1">
    <citation type="journal article" date="2022" name="bioRxiv">
        <title>Sequencing and chromosome-scale assembly of the giantPleurodeles waltlgenome.</title>
        <authorList>
            <person name="Brown T."/>
            <person name="Elewa A."/>
            <person name="Iarovenko S."/>
            <person name="Subramanian E."/>
            <person name="Araus A.J."/>
            <person name="Petzold A."/>
            <person name="Susuki M."/>
            <person name="Suzuki K.-i.T."/>
            <person name="Hayashi T."/>
            <person name="Toyoda A."/>
            <person name="Oliveira C."/>
            <person name="Osipova E."/>
            <person name="Leigh N.D."/>
            <person name="Simon A."/>
            <person name="Yun M.H."/>
        </authorList>
    </citation>
    <scope>NUCLEOTIDE SEQUENCE</scope>
    <source>
        <strain evidence="2">20211129_DDA</strain>
        <tissue evidence="2">Liver</tissue>
    </source>
</reference>
<evidence type="ECO:0000313" key="2">
    <source>
        <dbReference type="EMBL" id="KAJ1115303.1"/>
    </source>
</evidence>
<dbReference type="Proteomes" id="UP001066276">
    <property type="component" value="Chromosome 8"/>
</dbReference>
<proteinExistence type="predicted"/>
<accession>A0AAV7NPY6</accession>
<evidence type="ECO:0000256" key="1">
    <source>
        <dbReference type="SAM" id="Phobius"/>
    </source>
</evidence>
<gene>
    <name evidence="2" type="ORF">NDU88_003529</name>
</gene>